<dbReference type="EMBL" id="MFDH01000018">
    <property type="protein sequence ID" value="OGE35774.1"/>
    <property type="molecule type" value="Genomic_DNA"/>
</dbReference>
<dbReference type="AlphaFoldDB" id="A0A1F5K4P6"/>
<evidence type="ECO:0000313" key="1">
    <source>
        <dbReference type="EMBL" id="OGE35774.1"/>
    </source>
</evidence>
<dbReference type="STRING" id="1797780.A3E45_00580"/>
<reference evidence="1 2" key="1">
    <citation type="journal article" date="2016" name="Nat. Commun.">
        <title>Thousands of microbial genomes shed light on interconnected biogeochemical processes in an aquifer system.</title>
        <authorList>
            <person name="Anantharaman K."/>
            <person name="Brown C.T."/>
            <person name="Hug L.A."/>
            <person name="Sharon I."/>
            <person name="Castelle C.J."/>
            <person name="Probst A.J."/>
            <person name="Thomas B.C."/>
            <person name="Singh A."/>
            <person name="Wilkins M.J."/>
            <person name="Karaoz U."/>
            <person name="Brodie E.L."/>
            <person name="Williams K.H."/>
            <person name="Hubbard S.S."/>
            <person name="Banfield J.F."/>
        </authorList>
    </citation>
    <scope>NUCLEOTIDE SEQUENCE [LARGE SCALE GENOMIC DNA]</scope>
</reference>
<protein>
    <submittedName>
        <fullName evidence="1">Uncharacterized protein</fullName>
    </submittedName>
</protein>
<sequence length="79" mass="9426">MEILEPINVWVFFKGNLIEPYLFFWRGRQIKVDKVNLIHTSKNGASLFYHFSISGGGNFYKLRFDNHNLKWFLEGVEEE</sequence>
<gene>
    <name evidence="1" type="ORF">A3E45_00580</name>
</gene>
<accession>A0A1F5K4P6</accession>
<organism evidence="1 2">
    <name type="scientific">Candidatus Daviesbacteria bacterium RIFCSPHIGHO2_12_FULL_43_11</name>
    <dbReference type="NCBI Taxonomy" id="1797780"/>
    <lineage>
        <taxon>Bacteria</taxon>
        <taxon>Candidatus Daviesiibacteriota</taxon>
    </lineage>
</organism>
<evidence type="ECO:0000313" key="2">
    <source>
        <dbReference type="Proteomes" id="UP000176405"/>
    </source>
</evidence>
<proteinExistence type="predicted"/>
<comment type="caution">
    <text evidence="1">The sequence shown here is derived from an EMBL/GenBank/DDBJ whole genome shotgun (WGS) entry which is preliminary data.</text>
</comment>
<dbReference type="Proteomes" id="UP000176405">
    <property type="component" value="Unassembled WGS sequence"/>
</dbReference>
<name>A0A1F5K4P6_9BACT</name>